<dbReference type="OrthoDB" id="52943at2157"/>
<dbReference type="HOGENOM" id="CLU_978633_0_0_2"/>
<proteinExistence type="predicted"/>
<dbReference type="InterPro" id="IPR056131">
    <property type="entry name" value="DUF7714"/>
</dbReference>
<keyword evidence="2" id="KW-1185">Reference proteome</keyword>
<dbReference type="RefSeq" id="WP_013898932.1">
    <property type="nucleotide sequence ID" value="NC_015676.1"/>
</dbReference>
<evidence type="ECO:0000313" key="2">
    <source>
        <dbReference type="Proteomes" id="UP000006622"/>
    </source>
</evidence>
<dbReference type="Pfam" id="PF24830">
    <property type="entry name" value="DUF7714"/>
    <property type="match status" value="1"/>
</dbReference>
<dbReference type="EMBL" id="CP002101">
    <property type="protein sequence ID" value="AEH61496.1"/>
    <property type="molecule type" value="Genomic_DNA"/>
</dbReference>
<dbReference type="STRING" id="679901.Mzhil_1661"/>
<name>F7XPX5_METZD</name>
<evidence type="ECO:0000313" key="1">
    <source>
        <dbReference type="EMBL" id="AEH61496.1"/>
    </source>
</evidence>
<dbReference type="GeneID" id="10823301"/>
<sequence length="281" mass="32569">MIFPEEYKHVGVCRTGDDRTDRVYFLSRYLVCQHDSGWRLYSVRSSEKPILTHVDSLELIADTHEIIWYDEKLNIKNRRLLIETAARLCSGEITTVIFTGIDEHITFIHRPDTDCIRTIQVLDIEPPLPWLADCIRRLDNSGLFSDLEIRFEEKITDLHRFQGKDTVFPCCCSGLEGQFLDSDLITRKKVTLIGCEISDSIFRSRYPDKEYTRRSFCPFSCDLVTPDSEFIARCCRKEMCGPAVINGYRGRVVHWGATEYEIAEAVRELAMEMNNEKDCSN</sequence>
<dbReference type="KEGG" id="mzh:Mzhil_1661"/>
<gene>
    <name evidence="1" type="ordered locus">Mzhil_1661</name>
</gene>
<organism evidence="1 2">
    <name type="scientific">Methanosalsum zhilinae (strain DSM 4017 / NBRC 107636 / OCM 62 / WeN5)</name>
    <name type="common">Methanohalophilus zhilinae</name>
    <dbReference type="NCBI Taxonomy" id="679901"/>
    <lineage>
        <taxon>Archaea</taxon>
        <taxon>Methanobacteriati</taxon>
        <taxon>Methanobacteriota</taxon>
        <taxon>Stenosarchaea group</taxon>
        <taxon>Methanomicrobia</taxon>
        <taxon>Methanosarcinales</taxon>
        <taxon>Methanosarcinaceae</taxon>
        <taxon>Methanosalsum</taxon>
    </lineage>
</organism>
<protein>
    <submittedName>
        <fullName evidence="1">Uncharacterized protein</fullName>
    </submittedName>
</protein>
<dbReference type="AlphaFoldDB" id="F7XPX5"/>
<dbReference type="Proteomes" id="UP000006622">
    <property type="component" value="Chromosome"/>
</dbReference>
<accession>F7XPX5</accession>
<reference evidence="1" key="1">
    <citation type="submission" date="2010-07" db="EMBL/GenBank/DDBJ databases">
        <title>The complete genome of Methanosalsum zhilinae DSM 4017.</title>
        <authorList>
            <consortium name="US DOE Joint Genome Institute (JGI-PGF)"/>
            <person name="Lucas S."/>
            <person name="Copeland A."/>
            <person name="Lapidus A."/>
            <person name="Glavina del Rio T."/>
            <person name="Dalin E."/>
            <person name="Tice H."/>
            <person name="Bruce D."/>
            <person name="Goodwin L."/>
            <person name="Pitluck S."/>
            <person name="Kyrpides N."/>
            <person name="Mavromatis K."/>
            <person name="Ovchinnikova G."/>
            <person name="Daligault H."/>
            <person name="Detter J.C."/>
            <person name="Han C."/>
            <person name="Tapia R."/>
            <person name="Larimer F."/>
            <person name="Land M."/>
            <person name="Hauser L."/>
            <person name="Markowitz V."/>
            <person name="Cheng J.-F."/>
            <person name="Hugenholtz P."/>
            <person name="Woyke T."/>
            <person name="Wu D."/>
            <person name="Spring S."/>
            <person name="Schueler E."/>
            <person name="Brambilla E."/>
            <person name="Klenk H.-P."/>
            <person name="Eisen J.A."/>
        </authorList>
    </citation>
    <scope>NUCLEOTIDE SEQUENCE</scope>
    <source>
        <strain evidence="1">DSM 4017</strain>
    </source>
</reference>